<proteinExistence type="inferred from homology"/>
<keyword evidence="3" id="KW-0131">Cell cycle</keyword>
<accession>A0A6A5UV82</accession>
<dbReference type="Pfam" id="PF00134">
    <property type="entry name" value="Cyclin_N"/>
    <property type="match status" value="1"/>
</dbReference>
<protein>
    <submittedName>
        <fullName evidence="9">Uncharacterized protein</fullName>
    </submittedName>
</protein>
<dbReference type="InterPro" id="IPR036915">
    <property type="entry name" value="Cyclin-like_sf"/>
</dbReference>
<comment type="similarity">
    <text evidence="4">Belongs to the cyclin family.</text>
</comment>
<dbReference type="GO" id="GO:0051301">
    <property type="term" value="P:cell division"/>
    <property type="evidence" value="ECO:0007669"/>
    <property type="project" value="UniProtKB-KW"/>
</dbReference>
<evidence type="ECO:0000256" key="1">
    <source>
        <dbReference type="ARBA" id="ARBA00022618"/>
    </source>
</evidence>
<dbReference type="EMBL" id="ML976713">
    <property type="protein sequence ID" value="KAF1969083.1"/>
    <property type="molecule type" value="Genomic_DNA"/>
</dbReference>
<feature type="coiled-coil region" evidence="5">
    <location>
        <begin position="254"/>
        <end position="281"/>
    </location>
</feature>
<feature type="region of interest" description="Disordered" evidence="6">
    <location>
        <begin position="1"/>
        <end position="34"/>
    </location>
</feature>
<evidence type="ECO:0000256" key="5">
    <source>
        <dbReference type="SAM" id="Coils"/>
    </source>
</evidence>
<dbReference type="FunFam" id="1.10.472.10:FF:000001">
    <property type="entry name" value="G2/mitotic-specific cyclin"/>
    <property type="match status" value="1"/>
</dbReference>
<dbReference type="InterPro" id="IPR006671">
    <property type="entry name" value="Cyclin_N"/>
</dbReference>
<dbReference type="InterPro" id="IPR048258">
    <property type="entry name" value="Cyclins_cyclin-box"/>
</dbReference>
<dbReference type="Gene3D" id="1.10.472.10">
    <property type="entry name" value="Cyclin-like"/>
    <property type="match status" value="2"/>
</dbReference>
<evidence type="ECO:0000313" key="9">
    <source>
        <dbReference type="EMBL" id="KAF1969083.1"/>
    </source>
</evidence>
<feature type="compositionally biased region" description="Polar residues" evidence="6">
    <location>
        <begin position="166"/>
        <end position="175"/>
    </location>
</feature>
<feature type="domain" description="Cyclin-like" evidence="7">
    <location>
        <begin position="494"/>
        <end position="575"/>
    </location>
</feature>
<dbReference type="AlphaFoldDB" id="A0A6A5UV82"/>
<dbReference type="InterPro" id="IPR039361">
    <property type="entry name" value="Cyclin"/>
</dbReference>
<keyword evidence="2 4" id="KW-0195">Cyclin</keyword>
<feature type="domain" description="Cyclin-like" evidence="7">
    <location>
        <begin position="397"/>
        <end position="481"/>
    </location>
</feature>
<evidence type="ECO:0000256" key="6">
    <source>
        <dbReference type="SAM" id="MobiDB-lite"/>
    </source>
</evidence>
<dbReference type="OrthoDB" id="5590282at2759"/>
<keyword evidence="10" id="KW-1185">Reference proteome</keyword>
<dbReference type="PROSITE" id="PS00292">
    <property type="entry name" value="CYCLINS"/>
    <property type="match status" value="1"/>
</dbReference>
<name>A0A6A5UV82_9PLEO</name>
<keyword evidence="1" id="KW-0132">Cell division</keyword>
<dbReference type="InterPro" id="IPR013763">
    <property type="entry name" value="Cyclin-like_dom"/>
</dbReference>
<dbReference type="SMART" id="SM00385">
    <property type="entry name" value="CYCLIN"/>
    <property type="match status" value="2"/>
</dbReference>
<gene>
    <name evidence="9" type="ORF">BU23DRAFT_245627</name>
</gene>
<dbReference type="InterPro" id="IPR004367">
    <property type="entry name" value="Cyclin_C-dom"/>
</dbReference>
<organism evidence="9 10">
    <name type="scientific">Bimuria novae-zelandiae CBS 107.79</name>
    <dbReference type="NCBI Taxonomy" id="1447943"/>
    <lineage>
        <taxon>Eukaryota</taxon>
        <taxon>Fungi</taxon>
        <taxon>Dikarya</taxon>
        <taxon>Ascomycota</taxon>
        <taxon>Pezizomycotina</taxon>
        <taxon>Dothideomycetes</taxon>
        <taxon>Pleosporomycetidae</taxon>
        <taxon>Pleosporales</taxon>
        <taxon>Massarineae</taxon>
        <taxon>Didymosphaeriaceae</taxon>
        <taxon>Bimuria</taxon>
    </lineage>
</organism>
<evidence type="ECO:0000313" key="10">
    <source>
        <dbReference type="Proteomes" id="UP000800036"/>
    </source>
</evidence>
<dbReference type="Proteomes" id="UP000800036">
    <property type="component" value="Unassembled WGS sequence"/>
</dbReference>
<feature type="compositionally biased region" description="Basic and acidic residues" evidence="6">
    <location>
        <begin position="222"/>
        <end position="240"/>
    </location>
</feature>
<evidence type="ECO:0000259" key="8">
    <source>
        <dbReference type="SMART" id="SM01332"/>
    </source>
</evidence>
<dbReference type="SMART" id="SM01332">
    <property type="entry name" value="Cyclin_C"/>
    <property type="match status" value="1"/>
</dbReference>
<keyword evidence="5" id="KW-0175">Coiled coil</keyword>
<dbReference type="CDD" id="cd20512">
    <property type="entry name" value="CYCLIN_CLBs_yeast_rpt2"/>
    <property type="match status" value="1"/>
</dbReference>
<evidence type="ECO:0000259" key="7">
    <source>
        <dbReference type="SMART" id="SM00385"/>
    </source>
</evidence>
<dbReference type="SUPFAM" id="SSF47954">
    <property type="entry name" value="Cyclin-like"/>
    <property type="match status" value="2"/>
</dbReference>
<feature type="region of interest" description="Disordered" evidence="6">
    <location>
        <begin position="193"/>
        <end position="240"/>
    </location>
</feature>
<feature type="region of interest" description="Disordered" evidence="6">
    <location>
        <begin position="159"/>
        <end position="178"/>
    </location>
</feature>
<evidence type="ECO:0000256" key="3">
    <source>
        <dbReference type="ARBA" id="ARBA00023306"/>
    </source>
</evidence>
<dbReference type="CDD" id="cd20568">
    <property type="entry name" value="CYCLIN_CLBs_yeast_rpt1"/>
    <property type="match status" value="1"/>
</dbReference>
<dbReference type="Pfam" id="PF02984">
    <property type="entry name" value="Cyclin_C"/>
    <property type="match status" value="1"/>
</dbReference>
<feature type="domain" description="Cyclin C-terminal" evidence="8">
    <location>
        <begin position="490"/>
        <end position="605"/>
    </location>
</feature>
<sequence>MDAKPQRPLRSLRMRDENAQPQLPAGKTLHQRNKSTPALSTLVNVAAMKAQGAKRAVFADVSNVTRAVTKDDIQVGKLKDNAPLKDAAIYAEKEAVKSNALLRPAQRPLAIKADLPAMRQFVMGWGPVAAPTSKTSTVDTTHSRKTLQKKATTVFRETQADPALATAQQASTRQPLQPLAELPVNQPLAELSEDAEVEHPVPVTRDEAAVLPPRHKSAPANDHGRVDAQKSSKVDAEPRHADAPLEVQEQFEYVDALEESARVLEQERNDELAKLQGHNDEEYWDEEDEEYYDADGYTTARSLRSRGDNTTGGVTLVLAPRVTAKSKRELEAAKQFVEANKTPEDIEDEQWDTSMVAEYGDEIFEYMHSLEERMKPNAQYMDLQAEIQWSMRSVLMDWLVQVHNRFTLLPETLFLAVNYVDRFLSAKVVSLGKLQLVGATALFLAAKYEEINCPSVQEIVYMVDGAYTIDEVLKAERFMLSMLQFELGWPGPMSFLRRVSKADDYDVETRTLAKYFLEITIMDERFVGCTPSYLAAGAHCLARLMLKKGDWSQAHVHYSGYTLYQLRSLLSVMLECCENPQKHHAAVYDKYTDKRYKRASIFVETELNKGFQLPFVARDSLAGQSQNWRRK</sequence>
<reference evidence="9" key="1">
    <citation type="journal article" date="2020" name="Stud. Mycol.">
        <title>101 Dothideomycetes genomes: a test case for predicting lifestyles and emergence of pathogens.</title>
        <authorList>
            <person name="Haridas S."/>
            <person name="Albert R."/>
            <person name="Binder M."/>
            <person name="Bloem J."/>
            <person name="Labutti K."/>
            <person name="Salamov A."/>
            <person name="Andreopoulos B."/>
            <person name="Baker S."/>
            <person name="Barry K."/>
            <person name="Bills G."/>
            <person name="Bluhm B."/>
            <person name="Cannon C."/>
            <person name="Castanera R."/>
            <person name="Culley D."/>
            <person name="Daum C."/>
            <person name="Ezra D."/>
            <person name="Gonzalez J."/>
            <person name="Henrissat B."/>
            <person name="Kuo A."/>
            <person name="Liang C."/>
            <person name="Lipzen A."/>
            <person name="Lutzoni F."/>
            <person name="Magnuson J."/>
            <person name="Mondo S."/>
            <person name="Nolan M."/>
            <person name="Ohm R."/>
            <person name="Pangilinan J."/>
            <person name="Park H.-J."/>
            <person name="Ramirez L."/>
            <person name="Alfaro M."/>
            <person name="Sun H."/>
            <person name="Tritt A."/>
            <person name="Yoshinaga Y."/>
            <person name="Zwiers L.-H."/>
            <person name="Turgeon B."/>
            <person name="Goodwin S."/>
            <person name="Spatafora J."/>
            <person name="Crous P."/>
            <person name="Grigoriev I."/>
        </authorList>
    </citation>
    <scope>NUCLEOTIDE SEQUENCE</scope>
    <source>
        <strain evidence="9">CBS 107.79</strain>
    </source>
</reference>
<evidence type="ECO:0000256" key="2">
    <source>
        <dbReference type="ARBA" id="ARBA00023127"/>
    </source>
</evidence>
<dbReference type="PANTHER" id="PTHR10177">
    <property type="entry name" value="CYCLINS"/>
    <property type="match status" value="1"/>
</dbReference>
<evidence type="ECO:0000256" key="4">
    <source>
        <dbReference type="RuleBase" id="RU000383"/>
    </source>
</evidence>